<dbReference type="SMART" id="SM01080">
    <property type="entry name" value="CHASE2"/>
    <property type="match status" value="1"/>
</dbReference>
<dbReference type="AlphaFoldDB" id="Q9AAJ8"/>
<sequence>MSVSTATSEDHERSICYRNFSLDCQNKRMAVAELGSPCVTQCRKLSVLPDKVVHLLSKFGRSALLRRHAGGVGAFMKNFVRRASAFAGHLWREFAGSWRRALISFCAGLVVLALIRIPVVERSIIGEPDREMLSTAFKLTKDAVVGDGPPAVLLDIDDATLRQQTYVPVRPGREPTASAPRGMLADLLKFILATPSSSMPGAVIVDVDIGAPAPDDPQGSEALRQALENWAATPHAPRLIIAREAFAPAVLGLEGESPTLPQTDYDPIVAKAQNIHWSTVRVLADLHGTVREFLPFQCVVQNGRVAPLYSAALLASEALSGKPPAGSPAALAFEEAPKACANSHAHAHAANHHMDEDGEVIHFQLSLAPRHEEPAWALLPASWPGFKTCGADSDASVFRRVSASDILAAGPDAGREFLCRRLAIIGGTNSVANDFQQTPLHMMSGPMILTNAVRGISGTDGGLRQAGFPAQIAALLCISLMITFGFAVSRALRERYHHRKSRASHWAHHVVLLPLNPVVINLLIGLAAHWVGVAILLVTLKYGFWGFMSAPAFGAAVAETIQEFSE</sequence>
<feature type="transmembrane region" description="Helical" evidence="1">
    <location>
        <begin position="510"/>
        <end position="536"/>
    </location>
</feature>
<keyword evidence="4" id="KW-1185">Reference proteome</keyword>
<feature type="transmembrane region" description="Helical" evidence="1">
    <location>
        <begin position="468"/>
        <end position="489"/>
    </location>
</feature>
<dbReference type="InterPro" id="IPR007890">
    <property type="entry name" value="CHASE2"/>
</dbReference>
<dbReference type="EnsemblBacteria" id="AAK22585">
    <property type="protein sequence ID" value="AAK22585"/>
    <property type="gene ID" value="CC_0599"/>
</dbReference>
<gene>
    <name evidence="3" type="ordered locus">CC_0599</name>
</gene>
<evidence type="ECO:0000259" key="2">
    <source>
        <dbReference type="SMART" id="SM01080"/>
    </source>
</evidence>
<dbReference type="Pfam" id="PF05226">
    <property type="entry name" value="CHASE2"/>
    <property type="match status" value="1"/>
</dbReference>
<dbReference type="Proteomes" id="UP000001816">
    <property type="component" value="Chromosome"/>
</dbReference>
<keyword evidence="1" id="KW-0812">Transmembrane</keyword>
<reference evidence="3 4" key="1">
    <citation type="journal article" date="2001" name="Proc. Natl. Acad. Sci. U.S.A.">
        <title>Complete genome sequence of Caulobacter crescentus.</title>
        <authorList>
            <person name="Nierman W.C."/>
            <person name="Feldblyum T.V."/>
            <person name="Laub M.T."/>
            <person name="Paulsen I.T."/>
            <person name="Nelson K.E."/>
            <person name="Eisen J.A."/>
            <person name="Heidelberg J.F."/>
            <person name="Alley M.R."/>
            <person name="Ohta N."/>
            <person name="Maddock J.R."/>
            <person name="Potocka I."/>
            <person name="Nelson W.C."/>
            <person name="Newton A."/>
            <person name="Stephens C."/>
            <person name="Phadke N.D."/>
            <person name="Ely B."/>
            <person name="DeBoy R.T."/>
            <person name="Dodson R.J."/>
            <person name="Durkin A.S."/>
            <person name="Gwinn M.L."/>
            <person name="Haft D.H."/>
            <person name="Kolonay J.F."/>
            <person name="Smit J."/>
            <person name="Craven M.B."/>
            <person name="Khouri H."/>
            <person name="Shetty J."/>
            <person name="Berry K."/>
            <person name="Utterback T."/>
            <person name="Tran K."/>
            <person name="Wolf A."/>
            <person name="Vamathevan J."/>
            <person name="Ermolaeva M."/>
            <person name="White O."/>
            <person name="Salzberg S.L."/>
            <person name="Venter J.C."/>
            <person name="Shapiro L."/>
            <person name="Fraser C.M."/>
        </authorList>
    </citation>
    <scope>NUCLEOTIDE SEQUENCE [LARGE SCALE GENOMIC DNA]</scope>
    <source>
        <strain evidence="4">ATCC 19089 / CB15</strain>
    </source>
</reference>
<evidence type="ECO:0000313" key="3">
    <source>
        <dbReference type="EMBL" id="AAK22585.1"/>
    </source>
</evidence>
<dbReference type="BioCyc" id="CAULO:CC0599-MONOMER"/>
<dbReference type="KEGG" id="ccr:CC_0599"/>
<accession>Q9AAJ8</accession>
<evidence type="ECO:0000313" key="4">
    <source>
        <dbReference type="Proteomes" id="UP000001816"/>
    </source>
</evidence>
<feature type="domain" description="CHASE2" evidence="2">
    <location>
        <begin position="125"/>
        <end position="486"/>
    </location>
</feature>
<keyword evidence="1" id="KW-0472">Membrane</keyword>
<evidence type="ECO:0000256" key="1">
    <source>
        <dbReference type="SAM" id="Phobius"/>
    </source>
</evidence>
<dbReference type="PIR" id="E87323">
    <property type="entry name" value="E87323"/>
</dbReference>
<feature type="transmembrane region" description="Helical" evidence="1">
    <location>
        <begin position="101"/>
        <end position="119"/>
    </location>
</feature>
<dbReference type="eggNOG" id="COG4252">
    <property type="taxonomic scope" value="Bacteria"/>
</dbReference>
<dbReference type="EMBL" id="AE005673">
    <property type="protein sequence ID" value="AAK22585.1"/>
    <property type="molecule type" value="Genomic_DNA"/>
</dbReference>
<proteinExistence type="predicted"/>
<organism evidence="3 4">
    <name type="scientific">Caulobacter vibrioides (strain ATCC 19089 / CIP 103742 / CB 15)</name>
    <name type="common">Caulobacter crescentus</name>
    <dbReference type="NCBI Taxonomy" id="190650"/>
    <lineage>
        <taxon>Bacteria</taxon>
        <taxon>Pseudomonadati</taxon>
        <taxon>Pseudomonadota</taxon>
        <taxon>Alphaproteobacteria</taxon>
        <taxon>Caulobacterales</taxon>
        <taxon>Caulobacteraceae</taxon>
        <taxon>Caulobacter</taxon>
    </lineage>
</organism>
<name>Q9AAJ8_CAUVC</name>
<protein>
    <recommendedName>
        <fullName evidence="2">CHASE2 domain-containing protein</fullName>
    </recommendedName>
</protein>
<dbReference type="PATRIC" id="fig|190650.5.peg.611"/>
<dbReference type="HOGENOM" id="CLU_481210_0_0_5"/>
<keyword evidence="1" id="KW-1133">Transmembrane helix</keyword>